<name>A0ABT8C4A7_9BACT</name>
<dbReference type="InterPro" id="IPR027039">
    <property type="entry name" value="Crtac1"/>
</dbReference>
<dbReference type="Pfam" id="PF07593">
    <property type="entry name" value="UnbV_ASPIC"/>
    <property type="match status" value="1"/>
</dbReference>
<dbReference type="InterPro" id="IPR011519">
    <property type="entry name" value="UnbV_ASPIC"/>
</dbReference>
<protein>
    <submittedName>
        <fullName evidence="3">VCBS repeat-containing protein</fullName>
    </submittedName>
</protein>
<keyword evidence="4" id="KW-1185">Reference proteome</keyword>
<dbReference type="Proteomes" id="UP001236663">
    <property type="component" value="Unassembled WGS sequence"/>
</dbReference>
<accession>A0ABT8C4A7</accession>
<dbReference type="EMBL" id="JAUFQS010000004">
    <property type="protein sequence ID" value="MDN3686932.1"/>
    <property type="molecule type" value="Genomic_DNA"/>
</dbReference>
<dbReference type="PANTHER" id="PTHR16026:SF0">
    <property type="entry name" value="CARTILAGE ACIDIC PROTEIN 1"/>
    <property type="match status" value="1"/>
</dbReference>
<feature type="domain" description="ASPIC/UnbV" evidence="2">
    <location>
        <begin position="535"/>
        <end position="601"/>
    </location>
</feature>
<dbReference type="PANTHER" id="PTHR16026">
    <property type="entry name" value="CARTILAGE ACIDIC PROTEIN 1"/>
    <property type="match status" value="1"/>
</dbReference>
<dbReference type="RefSeq" id="WP_163383830.1">
    <property type="nucleotide sequence ID" value="NZ_JAUFQS010000004.1"/>
</dbReference>
<gene>
    <name evidence="3" type="ORF">QWZ15_03750</name>
</gene>
<dbReference type="SUPFAM" id="SSF69318">
    <property type="entry name" value="Integrin alpha N-terminal domain"/>
    <property type="match status" value="3"/>
</dbReference>
<organism evidence="3 4">
    <name type="scientific">Cyclobacterium jeungdonense</name>
    <dbReference type="NCBI Taxonomy" id="708087"/>
    <lineage>
        <taxon>Bacteria</taxon>
        <taxon>Pseudomonadati</taxon>
        <taxon>Bacteroidota</taxon>
        <taxon>Cytophagia</taxon>
        <taxon>Cytophagales</taxon>
        <taxon>Cyclobacteriaceae</taxon>
        <taxon>Cyclobacterium</taxon>
    </lineage>
</organism>
<proteinExistence type="predicted"/>
<evidence type="ECO:0000256" key="1">
    <source>
        <dbReference type="ARBA" id="ARBA00022729"/>
    </source>
</evidence>
<dbReference type="Pfam" id="PF13517">
    <property type="entry name" value="FG-GAP_3"/>
    <property type="match status" value="5"/>
</dbReference>
<comment type="caution">
    <text evidence="3">The sequence shown here is derived from an EMBL/GenBank/DDBJ whole genome shotgun (WGS) entry which is preliminary data.</text>
</comment>
<reference evidence="4" key="1">
    <citation type="journal article" date="2019" name="Int. J. Syst. Evol. Microbiol.">
        <title>The Global Catalogue of Microorganisms (GCM) 10K type strain sequencing project: providing services to taxonomists for standard genome sequencing and annotation.</title>
        <authorList>
            <consortium name="The Broad Institute Genomics Platform"/>
            <consortium name="The Broad Institute Genome Sequencing Center for Infectious Disease"/>
            <person name="Wu L."/>
            <person name="Ma J."/>
        </authorList>
    </citation>
    <scope>NUCLEOTIDE SEQUENCE [LARGE SCALE GENOMIC DNA]</scope>
    <source>
        <strain evidence="4">CECT 7706</strain>
    </source>
</reference>
<sequence length="1113" mass="124062">MYNYYLFKIQLFGLVLFSFSCQEKVEKTLEIKQFTLLTKEITGVDFENTLTEGLNTNILVYEYFYNGGGVAVGDLNGDGFDDVYFSGNMVENRLYLNRGNMEFDDVTQIAGVQTRPGPWKTGVAFADVDGDGLLDIYVCYSGSLPPEKRKNELYINQGVNEQGIPIFKEMAAQFGIDSEATSTQASFFDLDNDGDLDLFLLNHNPKSLPVLDEASTAEILKNTDPAGPQLFRNDSGTFTEITQEAGIQQVALSYGLGAGIADVNDDGWLDIYVSNDYTAPDYLYLNNGDGTFTDVIDDALGHTSHFSMGNDIADINNDGYPDIFTLDMLPEDNKRQKLLMAPDNYEKFEYKLNVGFHHQYMRNMLHINHGNGLFSEVGQLAGVSNTDWSWAALLADFDNDGQKDLYVTNGYFRDYTNQDFLKYMADYLKNNQNGLRRENILELVQSMPSSDLTNYIFKNEDGLFFEKKSEEWGINQQTNSNGAAYSDLDNDGDLDLVVNNINQPAFIYQNNSDSLAKNNHFLKIKLTGNTANTLGVGTKVTLHYQNQLQTLEQMPTRGYQSSVSPILHFGLGEVAQIDSLVVTWPEGMSEKIFDIQSNQTISLMQENAVDRLPVSEESPALFVKIPSPIEHQSPGNTINDFKRQPLLVNPISFSGPVMKQSDLNGDGLDDLFVGGEKGQPGKIYLQQANGSFWIKSNPDLDNDRDFQDTDALLEDFTGDGHADLYVGSGGYGSLLPKDPLLQDRLYVNDGQGNFSRATDLLPKMLTSTGALAAHDINNDGLQDLFVGGRVIPGRYPETPQSYLLLNEGQGKMADKTKDWLPELSSLGLVTDAAWVDLNSDETTELVVVGEWMPISVFEKKGDKFFRSTKNYFEDPQHGWWNTLHVTDVNADGKPDLIVGNHGLNSQVRASAEEPAEMYYKDFDNNGAMDPILSFYIGGEPYPYLTRDELLDQISMMRTRFTDYESYSEAKLENIFSETELENAGYLKATTLETSLFISQGNQLLKKGSLPAEVQFSPVFSIESSDLNKDGHMDLLLGGNIERARLRFGKYDANYGTVLLGNEDGGFRYLPQKSAGLAIKGDVRSLKILNGILLVGINQGPVVAYRLQNQEIEF</sequence>
<keyword evidence="1" id="KW-0732">Signal</keyword>
<evidence type="ECO:0000313" key="3">
    <source>
        <dbReference type="EMBL" id="MDN3686932.1"/>
    </source>
</evidence>
<evidence type="ECO:0000313" key="4">
    <source>
        <dbReference type="Proteomes" id="UP001236663"/>
    </source>
</evidence>
<evidence type="ECO:0000259" key="2">
    <source>
        <dbReference type="Pfam" id="PF07593"/>
    </source>
</evidence>
<dbReference type="InterPro" id="IPR028994">
    <property type="entry name" value="Integrin_alpha_N"/>
</dbReference>
<dbReference type="InterPro" id="IPR013517">
    <property type="entry name" value="FG-GAP"/>
</dbReference>
<dbReference type="Gene3D" id="2.130.10.130">
    <property type="entry name" value="Integrin alpha, N-terminal"/>
    <property type="match status" value="5"/>
</dbReference>